<evidence type="ECO:0000259" key="1">
    <source>
        <dbReference type="Pfam" id="PF14088"/>
    </source>
</evidence>
<name>A0A448HVY0_MYCCI</name>
<dbReference type="InterPro" id="IPR025364">
    <property type="entry name" value="DUF4268"/>
</dbReference>
<dbReference type="Proteomes" id="UP000282551">
    <property type="component" value="Chromosome"/>
</dbReference>
<proteinExistence type="predicted"/>
<evidence type="ECO:0000313" key="3">
    <source>
        <dbReference type="Proteomes" id="UP000282551"/>
    </source>
</evidence>
<accession>A0A448HVY0</accession>
<protein>
    <recommendedName>
        <fullName evidence="1">DUF4268 domain-containing protein</fullName>
    </recommendedName>
</protein>
<keyword evidence="3" id="KW-1185">Reference proteome</keyword>
<evidence type="ECO:0000313" key="2">
    <source>
        <dbReference type="EMBL" id="VEG44022.1"/>
    </source>
</evidence>
<organism evidence="2 3">
    <name type="scientific">Mycolicibacterium chitae</name>
    <name type="common">Mycobacterium chitae</name>
    <dbReference type="NCBI Taxonomy" id="1792"/>
    <lineage>
        <taxon>Bacteria</taxon>
        <taxon>Bacillati</taxon>
        <taxon>Actinomycetota</taxon>
        <taxon>Actinomycetes</taxon>
        <taxon>Mycobacteriales</taxon>
        <taxon>Mycobacteriaceae</taxon>
        <taxon>Mycolicibacterium</taxon>
    </lineage>
</organism>
<dbReference type="Pfam" id="PF14088">
    <property type="entry name" value="DUF4268"/>
    <property type="match status" value="1"/>
</dbReference>
<gene>
    <name evidence="2" type="ORF">NCTC10485_00027</name>
</gene>
<dbReference type="AlphaFoldDB" id="A0A448HVY0"/>
<dbReference type="EMBL" id="LR134355">
    <property type="protein sequence ID" value="VEG44022.1"/>
    <property type="molecule type" value="Genomic_DNA"/>
</dbReference>
<feature type="domain" description="DUF4268" evidence="1">
    <location>
        <begin position="177"/>
        <end position="310"/>
    </location>
</feature>
<sequence>MTEVHLGRLVGVHPREVWPHEAHAFTPWLLGNVDVLSDLLGMDLELEIAEHPVGGFSLDLLGRDLSDESVVIVENQLEQSDHGHLGQILTYAAGTDPRTIVWITTGFRAEHRAALDWLNEHTDPDVRFFGVEIQVVKIGDSAPAPNFKLVAQPNDWEKRVKAVTTAASELAGRSKLYWEFWEQFLSHIAAEHPGWTRAKATTPNSWYDLPTGHGAIVYNISFTTTGLRVQLYFNSPKSEINEANFEQIAAQQELFESTLGESAEWDDKPGRKGAAIFVTSPFPSVDEVDQWPAMIDWIIEWLGRFRRAFEAVGGATAFR</sequence>
<dbReference type="OrthoDB" id="570199at2"/>
<reference evidence="2 3" key="1">
    <citation type="submission" date="2018-12" db="EMBL/GenBank/DDBJ databases">
        <authorList>
            <consortium name="Pathogen Informatics"/>
        </authorList>
    </citation>
    <scope>NUCLEOTIDE SEQUENCE [LARGE SCALE GENOMIC DNA]</scope>
    <source>
        <strain evidence="2 3">NCTC10485</strain>
    </source>
</reference>